<dbReference type="WBParaSite" id="ASIM_0001573901-mRNA-1">
    <property type="protein sequence ID" value="ASIM_0001573901-mRNA-1"/>
    <property type="gene ID" value="ASIM_0001573901"/>
</dbReference>
<proteinExistence type="predicted"/>
<evidence type="ECO:0000313" key="6">
    <source>
        <dbReference type="WBParaSite" id="ASIM_0001573901-mRNA-1"/>
    </source>
</evidence>
<evidence type="ECO:0000313" key="4">
    <source>
        <dbReference type="EMBL" id="VDK54377.1"/>
    </source>
</evidence>
<keyword evidence="5" id="KW-1185">Reference proteome</keyword>
<organism evidence="6">
    <name type="scientific">Anisakis simplex</name>
    <name type="common">Herring worm</name>
    <dbReference type="NCBI Taxonomy" id="6269"/>
    <lineage>
        <taxon>Eukaryota</taxon>
        <taxon>Metazoa</taxon>
        <taxon>Ecdysozoa</taxon>
        <taxon>Nematoda</taxon>
        <taxon>Chromadorea</taxon>
        <taxon>Rhabditida</taxon>
        <taxon>Spirurina</taxon>
        <taxon>Ascaridomorpha</taxon>
        <taxon>Ascaridoidea</taxon>
        <taxon>Anisakidae</taxon>
        <taxon>Anisakis</taxon>
        <taxon>Anisakis simplex complex</taxon>
    </lineage>
</organism>
<reference evidence="6" key="1">
    <citation type="submission" date="2017-02" db="UniProtKB">
        <authorList>
            <consortium name="WormBaseParasite"/>
        </authorList>
    </citation>
    <scope>IDENTIFICATION</scope>
</reference>
<dbReference type="SUPFAM" id="SSF48508">
    <property type="entry name" value="Nuclear receptor ligand-binding domain"/>
    <property type="match status" value="1"/>
</dbReference>
<dbReference type="OrthoDB" id="5771769at2759"/>
<keyword evidence="3" id="KW-0675">Receptor</keyword>
<dbReference type="InterPro" id="IPR035500">
    <property type="entry name" value="NHR-like_dom_sf"/>
</dbReference>
<dbReference type="AlphaFoldDB" id="A0A0M3K448"/>
<name>A0A0M3K448_ANISI</name>
<evidence type="ECO:0000256" key="3">
    <source>
        <dbReference type="ARBA" id="ARBA00023170"/>
    </source>
</evidence>
<dbReference type="EMBL" id="UYRR01032140">
    <property type="protein sequence ID" value="VDK54377.1"/>
    <property type="molecule type" value="Genomic_DNA"/>
</dbReference>
<evidence type="ECO:0000256" key="1">
    <source>
        <dbReference type="ARBA" id="ARBA00023015"/>
    </source>
</evidence>
<protein>
    <submittedName>
        <fullName evidence="6">Nuclear hormone receptor family member nhr-25 (inferred by orthology to a C. elegans protein)</fullName>
    </submittedName>
</protein>
<dbReference type="Proteomes" id="UP000267096">
    <property type="component" value="Unassembled WGS sequence"/>
</dbReference>
<reference evidence="4 5" key="2">
    <citation type="submission" date="2018-11" db="EMBL/GenBank/DDBJ databases">
        <authorList>
            <consortium name="Pathogen Informatics"/>
        </authorList>
    </citation>
    <scope>NUCLEOTIDE SEQUENCE [LARGE SCALE GENOMIC DNA]</scope>
</reference>
<evidence type="ECO:0000313" key="5">
    <source>
        <dbReference type="Proteomes" id="UP000267096"/>
    </source>
</evidence>
<accession>A0A0M3K448</accession>
<gene>
    <name evidence="4" type="ORF">ASIM_LOCUS15146</name>
</gene>
<dbReference type="Gene3D" id="1.10.565.10">
    <property type="entry name" value="Retinoid X Receptor"/>
    <property type="match status" value="1"/>
</dbReference>
<keyword evidence="2" id="KW-0804">Transcription</keyword>
<sequence length="127" mass="14550">MSTMCLMGFDALTPKFNEICARLHAMHFDRFDYAAFKVMTLFEDQGARCAVNNRALTSHVHATVLSSWTAYRCVANAHEHPMYEAYSELKILARQAAHLLSKYSTVGMEENLLKEMLAREDLLQYPQ</sequence>
<keyword evidence="1" id="KW-0805">Transcription regulation</keyword>
<evidence type="ECO:0000256" key="2">
    <source>
        <dbReference type="ARBA" id="ARBA00023163"/>
    </source>
</evidence>